<protein>
    <submittedName>
        <fullName evidence="1">Uncharacterized protein</fullName>
    </submittedName>
</protein>
<comment type="caution">
    <text evidence="1">The sequence shown here is derived from an EMBL/GenBank/DDBJ whole genome shotgun (WGS) entry which is preliminary data.</text>
</comment>
<sequence>MSSKSSSIKQIRSSLSLVFNSNAPGLDIERTVAIIIDPFECKYLAASNPIPESHPVIRITLPTGVNH</sequence>
<evidence type="ECO:0000313" key="2">
    <source>
        <dbReference type="Proteomes" id="UP000790347"/>
    </source>
</evidence>
<organism evidence="1 2">
    <name type="scientific">Dermatophagoides farinae</name>
    <name type="common">American house dust mite</name>
    <dbReference type="NCBI Taxonomy" id="6954"/>
    <lineage>
        <taxon>Eukaryota</taxon>
        <taxon>Metazoa</taxon>
        <taxon>Ecdysozoa</taxon>
        <taxon>Arthropoda</taxon>
        <taxon>Chelicerata</taxon>
        <taxon>Arachnida</taxon>
        <taxon>Acari</taxon>
        <taxon>Acariformes</taxon>
        <taxon>Sarcoptiformes</taxon>
        <taxon>Astigmata</taxon>
        <taxon>Psoroptidia</taxon>
        <taxon>Analgoidea</taxon>
        <taxon>Pyroglyphidae</taxon>
        <taxon>Dermatophagoidinae</taxon>
        <taxon>Dermatophagoides</taxon>
    </lineage>
</organism>
<keyword evidence="2" id="KW-1185">Reference proteome</keyword>
<dbReference type="Proteomes" id="UP000790347">
    <property type="component" value="Unassembled WGS sequence"/>
</dbReference>
<proteinExistence type="predicted"/>
<name>A0A922I2M7_DERFA</name>
<dbReference type="EMBL" id="ASGP02000003">
    <property type="protein sequence ID" value="KAH9516916.1"/>
    <property type="molecule type" value="Genomic_DNA"/>
</dbReference>
<gene>
    <name evidence="1" type="ORF">DERF_007629</name>
</gene>
<accession>A0A922I2M7</accession>
<evidence type="ECO:0000313" key="1">
    <source>
        <dbReference type="EMBL" id="KAH9516916.1"/>
    </source>
</evidence>
<reference evidence="1" key="2">
    <citation type="journal article" date="2022" name="Res Sq">
        <title>Comparative Genomics Reveals Insights into the Divergent Evolution of Astigmatic Mites and Household Pest Adaptations.</title>
        <authorList>
            <person name="Xiong Q."/>
            <person name="Wan A.T.-Y."/>
            <person name="Liu X.-Y."/>
            <person name="Fung C.S.-H."/>
            <person name="Xiao X."/>
            <person name="Malainual N."/>
            <person name="Hou J."/>
            <person name="Wang L."/>
            <person name="Wang M."/>
            <person name="Yang K."/>
            <person name="Cui Y."/>
            <person name="Leung E."/>
            <person name="Nong W."/>
            <person name="Shin S.-K."/>
            <person name="Au S."/>
            <person name="Jeong K.Y."/>
            <person name="Chew F.T."/>
            <person name="Hui J."/>
            <person name="Leung T.F."/>
            <person name="Tungtrongchitr A."/>
            <person name="Zhong N."/>
            <person name="Liu Z."/>
            <person name="Tsui S."/>
        </authorList>
    </citation>
    <scope>NUCLEOTIDE SEQUENCE</scope>
    <source>
        <strain evidence="1">Derf</strain>
        <tissue evidence="1">Whole organism</tissue>
    </source>
</reference>
<reference evidence="1" key="1">
    <citation type="submission" date="2013-05" db="EMBL/GenBank/DDBJ databases">
        <authorList>
            <person name="Yim A.K.Y."/>
            <person name="Chan T.F."/>
            <person name="Ji K.M."/>
            <person name="Liu X.Y."/>
            <person name="Zhou J.W."/>
            <person name="Li R.Q."/>
            <person name="Yang K.Y."/>
            <person name="Li J."/>
            <person name="Li M."/>
            <person name="Law P.T.W."/>
            <person name="Wu Y.L."/>
            <person name="Cai Z.L."/>
            <person name="Qin H."/>
            <person name="Bao Y."/>
            <person name="Leung R.K.K."/>
            <person name="Ng P.K.S."/>
            <person name="Zou J."/>
            <person name="Zhong X.J."/>
            <person name="Ran P.X."/>
            <person name="Zhong N.S."/>
            <person name="Liu Z.G."/>
            <person name="Tsui S.K.W."/>
        </authorList>
    </citation>
    <scope>NUCLEOTIDE SEQUENCE</scope>
    <source>
        <strain evidence="1">Derf</strain>
        <tissue evidence="1">Whole organism</tissue>
    </source>
</reference>
<dbReference type="AlphaFoldDB" id="A0A922I2M7"/>